<keyword evidence="1" id="KW-0732">Signal</keyword>
<organism evidence="2 3">
    <name type="scientific">Roseibium denhamense</name>
    <dbReference type="NCBI Taxonomy" id="76305"/>
    <lineage>
        <taxon>Bacteria</taxon>
        <taxon>Pseudomonadati</taxon>
        <taxon>Pseudomonadota</taxon>
        <taxon>Alphaproteobacteria</taxon>
        <taxon>Hyphomicrobiales</taxon>
        <taxon>Stappiaceae</taxon>
        <taxon>Roseibium</taxon>
    </lineage>
</organism>
<dbReference type="EMBL" id="FXTT01000005">
    <property type="protein sequence ID" value="SMP33636.1"/>
    <property type="molecule type" value="Genomic_DNA"/>
</dbReference>
<keyword evidence="3" id="KW-1185">Reference proteome</keyword>
<gene>
    <name evidence="2" type="ORF">SAMN06265374_3796</name>
</gene>
<reference evidence="2 3" key="1">
    <citation type="submission" date="2017-05" db="EMBL/GenBank/DDBJ databases">
        <authorList>
            <person name="Varghese N."/>
            <person name="Submissions S."/>
        </authorList>
    </citation>
    <scope>NUCLEOTIDE SEQUENCE [LARGE SCALE GENOMIC DNA]</scope>
    <source>
        <strain evidence="2 3">DSM 15949</strain>
    </source>
</reference>
<dbReference type="RefSeq" id="WP_155189225.1">
    <property type="nucleotide sequence ID" value="NZ_BAAAEA010000001.1"/>
</dbReference>
<evidence type="ECO:0000313" key="2">
    <source>
        <dbReference type="EMBL" id="SMP33636.1"/>
    </source>
</evidence>
<proteinExistence type="predicted"/>
<feature type="signal peptide" evidence="1">
    <location>
        <begin position="1"/>
        <end position="24"/>
    </location>
</feature>
<name>A0ABY1PK63_9HYPH</name>
<evidence type="ECO:0000313" key="3">
    <source>
        <dbReference type="Proteomes" id="UP001157914"/>
    </source>
</evidence>
<feature type="chain" id="PRO_5046563968" description="Allene oxide cyclase barrel-like domain-containing protein" evidence="1">
    <location>
        <begin position="25"/>
        <end position="168"/>
    </location>
</feature>
<comment type="caution">
    <text evidence="2">The sequence shown here is derived from an EMBL/GenBank/DDBJ whole genome shotgun (WGS) entry which is preliminary data.</text>
</comment>
<dbReference type="Proteomes" id="UP001157914">
    <property type="component" value="Unassembled WGS sequence"/>
</dbReference>
<sequence>MTLAKTFATATLAAIAFGTGSANALEICEPFSVTAPLNETRTVQLIAQDSGDARAGDLRIGHNALLDEDGQEIGTIDWQTKVLAGSESGEIRLASDVIMNLEGGNLYARSGAYTIPDPVLDPKTRTISNDQVRDIIGGSGAFERAIGAITFSMQENGDAKLNVDVSCT</sequence>
<protein>
    <recommendedName>
        <fullName evidence="4">Allene oxide cyclase barrel-like domain-containing protein</fullName>
    </recommendedName>
</protein>
<accession>A0ABY1PK63</accession>
<evidence type="ECO:0008006" key="4">
    <source>
        <dbReference type="Google" id="ProtNLM"/>
    </source>
</evidence>
<evidence type="ECO:0000256" key="1">
    <source>
        <dbReference type="SAM" id="SignalP"/>
    </source>
</evidence>